<proteinExistence type="predicted"/>
<comment type="caution">
    <text evidence="1">The sequence shown here is derived from an EMBL/GenBank/DDBJ whole genome shotgun (WGS) entry which is preliminary data.</text>
</comment>
<name>A0AAV5MY53_9ROSI</name>
<dbReference type="AlphaFoldDB" id="A0AAV5MY53"/>
<keyword evidence="2" id="KW-1185">Reference proteome</keyword>
<protein>
    <submittedName>
        <fullName evidence="1">Uncharacterized protein</fullName>
    </submittedName>
</protein>
<evidence type="ECO:0000313" key="2">
    <source>
        <dbReference type="Proteomes" id="UP001054252"/>
    </source>
</evidence>
<evidence type="ECO:0000313" key="1">
    <source>
        <dbReference type="EMBL" id="GKV53487.1"/>
    </source>
</evidence>
<organism evidence="1 2">
    <name type="scientific">Rubroshorea leprosula</name>
    <dbReference type="NCBI Taxonomy" id="152421"/>
    <lineage>
        <taxon>Eukaryota</taxon>
        <taxon>Viridiplantae</taxon>
        <taxon>Streptophyta</taxon>
        <taxon>Embryophyta</taxon>
        <taxon>Tracheophyta</taxon>
        <taxon>Spermatophyta</taxon>
        <taxon>Magnoliopsida</taxon>
        <taxon>eudicotyledons</taxon>
        <taxon>Gunneridae</taxon>
        <taxon>Pentapetalae</taxon>
        <taxon>rosids</taxon>
        <taxon>malvids</taxon>
        <taxon>Malvales</taxon>
        <taxon>Dipterocarpaceae</taxon>
        <taxon>Rubroshorea</taxon>
    </lineage>
</organism>
<sequence length="94" mass="10754">MSPCLPKTLTLSRIKVLDRRLIRRKLILKSATVGKEIAKDPEKPKRRLVQFVFGDSVLLDENKAKQRQLSGNRTKTILINQSMVKLILIKSISE</sequence>
<accession>A0AAV5MY53</accession>
<reference evidence="1 2" key="1">
    <citation type="journal article" date="2021" name="Commun. Biol.">
        <title>The genome of Shorea leprosula (Dipterocarpaceae) highlights the ecological relevance of drought in aseasonal tropical rainforests.</title>
        <authorList>
            <person name="Ng K.K.S."/>
            <person name="Kobayashi M.J."/>
            <person name="Fawcett J.A."/>
            <person name="Hatakeyama M."/>
            <person name="Paape T."/>
            <person name="Ng C.H."/>
            <person name="Ang C.C."/>
            <person name="Tnah L.H."/>
            <person name="Lee C.T."/>
            <person name="Nishiyama T."/>
            <person name="Sese J."/>
            <person name="O'Brien M.J."/>
            <person name="Copetti D."/>
            <person name="Mohd Noor M.I."/>
            <person name="Ong R.C."/>
            <person name="Putra M."/>
            <person name="Sireger I.Z."/>
            <person name="Indrioko S."/>
            <person name="Kosugi Y."/>
            <person name="Izuno A."/>
            <person name="Isagi Y."/>
            <person name="Lee S.L."/>
            <person name="Shimizu K.K."/>
        </authorList>
    </citation>
    <scope>NUCLEOTIDE SEQUENCE [LARGE SCALE GENOMIC DNA]</scope>
    <source>
        <strain evidence="1">214</strain>
    </source>
</reference>
<dbReference type="Proteomes" id="UP001054252">
    <property type="component" value="Unassembled WGS sequence"/>
</dbReference>
<dbReference type="EMBL" id="BPVZ01001425">
    <property type="protein sequence ID" value="GKV53487.1"/>
    <property type="molecule type" value="Genomic_DNA"/>
</dbReference>
<gene>
    <name evidence="1" type="ORF">SLEP1_g60008</name>
</gene>